<keyword evidence="2 6" id="KW-0698">rRNA processing</keyword>
<sequence>MFFYATASAHQGDIVEDEVMQAGAAHTRSMGGGIEFEADLETAYRFCLWSRVSTRLMVALYKDDDIQSSDELYESSLQIPWEDWVNPEKTFSITESMTTCSWLKNSHFGTLRLKDAIADRIRERFDDQRPSVDLENPDVTFHMHIDVNTVTWYVDFSGKSLHKRGYRTQQTEAVLREHLASSILWRSEWRRSITDAGAGVLLDPFCGAGTLVVEAALMATDTAPGLVDPSRFAFLKLPLHQPQTWEKVLSEALSRQKAGRSRSIEIHAWDIDPQAIEAAKGNAQAAGVSDFITFAVKDFTSMSVEDVPAAHGYVVTDPPYGVRLADPEIITLYRKIGGTLNALFGGWRVSILCGEQELLSYVDLKPERTNSIYNGGILCQLAHYVVFSEEERKELAARAEQRRKERLEAPLSEGSQMAFNRLKKNLATLTPLMMKQGVSCYRIYDADMPEYSAAIDLYENRYISLQEYAAPDSIDPEAAERRLEELVLATERATGIPYEKIFVKRRERQKGLAQYEKMDDAKNFYVVTEHSLRFLVNFNSYLDTGIFLDHRPVRRVIKENAKDTRFLNLFCYTGTATVHAAAGGALSTVSVDTSATYLDWAAKNMELNAFYGMNHFRYKDDVMEWLRNSNTGEFDLIFCDPPTYSNSKDRRSFDIQRDHISLVDACMNHLTPGGTLIFSNNFRKFKLDEILMEDYDVEDVSSKTIGDDFARDPRIHNTFLIHHKDGKKPRLTSASFTGDGTKPRKIVIKKKIITTG</sequence>
<dbReference type="PROSITE" id="PS00092">
    <property type="entry name" value="N6_MTASE"/>
    <property type="match status" value="1"/>
</dbReference>
<dbReference type="InterPro" id="IPR000241">
    <property type="entry name" value="RlmKL-like_Mtase"/>
</dbReference>
<dbReference type="eggNOG" id="COG0116">
    <property type="taxonomic scope" value="Bacteria"/>
</dbReference>
<gene>
    <name evidence="6" type="primary">rlmL</name>
    <name evidence="9" type="ordered locus">Spico_1359</name>
</gene>
<evidence type="ECO:0000256" key="3">
    <source>
        <dbReference type="ARBA" id="ARBA00022603"/>
    </source>
</evidence>
<dbReference type="Pfam" id="PF22020">
    <property type="entry name" value="RlmL_1st"/>
    <property type="match status" value="1"/>
</dbReference>
<dbReference type="InterPro" id="IPR002052">
    <property type="entry name" value="DNA_methylase_N6_adenine_CS"/>
</dbReference>
<dbReference type="EMBL" id="CP002659">
    <property type="protein sequence ID" value="AEC02565.1"/>
    <property type="molecule type" value="Genomic_DNA"/>
</dbReference>
<dbReference type="eggNOG" id="COG1092">
    <property type="taxonomic scope" value="Bacteria"/>
</dbReference>
<evidence type="ECO:0000313" key="9">
    <source>
        <dbReference type="EMBL" id="AEC02565.1"/>
    </source>
</evidence>
<keyword evidence="3 6" id="KW-0489">Methyltransferase</keyword>
<dbReference type="HOGENOM" id="CLU_014042_2_0_12"/>
<feature type="domain" description="THUMP" evidence="8">
    <location>
        <begin position="42"/>
        <end position="156"/>
    </location>
</feature>
<reference evidence="9 10" key="2">
    <citation type="journal article" date="2012" name="Stand. Genomic Sci.">
        <title>Complete genome sequence of the termite hindgut bacterium Spirochaeta coccoides type strain (SPN1(T)), reclassification in the genus Sphaerochaeta as Sphaerochaeta coccoides comb. nov. and emendations of the family Spirochaetaceae and the genus Sphaerochaeta.</title>
        <authorList>
            <person name="Abt B."/>
            <person name="Han C."/>
            <person name="Scheuner C."/>
            <person name="Lu M."/>
            <person name="Lapidus A."/>
            <person name="Nolan M."/>
            <person name="Lucas S."/>
            <person name="Hammon N."/>
            <person name="Deshpande S."/>
            <person name="Cheng J.F."/>
            <person name="Tapia R."/>
            <person name="Goodwin L.A."/>
            <person name="Pitluck S."/>
            <person name="Liolios K."/>
            <person name="Pagani I."/>
            <person name="Ivanova N."/>
            <person name="Mavromatis K."/>
            <person name="Mikhailova N."/>
            <person name="Huntemann M."/>
            <person name="Pati A."/>
            <person name="Chen A."/>
            <person name="Palaniappan K."/>
            <person name="Land M."/>
            <person name="Hauser L."/>
            <person name="Brambilla E.M."/>
            <person name="Rohde M."/>
            <person name="Spring S."/>
            <person name="Gronow S."/>
            <person name="Goker M."/>
            <person name="Woyke T."/>
            <person name="Bristow J."/>
            <person name="Eisen J.A."/>
            <person name="Markowitz V."/>
            <person name="Hugenholtz P."/>
            <person name="Kyrpides N.C."/>
            <person name="Klenk H.P."/>
            <person name="Detter J.C."/>
        </authorList>
    </citation>
    <scope>NUCLEOTIDE SEQUENCE [LARGE SCALE GENOMIC DNA]</scope>
    <source>
        <strain evidence="10">ATCC BAA-1237 / DSM 17374 / SPN1</strain>
    </source>
</reference>
<dbReference type="InterPro" id="IPR017244">
    <property type="entry name" value="23SrRNA_methyltr_KL"/>
</dbReference>
<dbReference type="Gene3D" id="3.30.750.80">
    <property type="entry name" value="RNA methyltransferase domain (HRMD) like"/>
    <property type="match status" value="1"/>
</dbReference>
<protein>
    <recommendedName>
        <fullName evidence="6">Ribosomal RNA large subunit methyltransferase K/L</fullName>
    </recommendedName>
    <domain>
        <recommendedName>
            <fullName evidence="6">23S rRNA m2G2445 methyltransferase</fullName>
            <ecNumber evidence="6">2.1.1.173</ecNumber>
        </recommendedName>
        <alternativeName>
            <fullName evidence="6">rRNA (guanine-N(2)-)-methyltransferase RlmL</fullName>
        </alternativeName>
    </domain>
    <domain>
        <recommendedName>
            <fullName evidence="6">23S rRNA m7G2069 methyltransferase</fullName>
            <ecNumber evidence="6">2.1.1.264</ecNumber>
        </recommendedName>
        <alternativeName>
            <fullName evidence="6">rRNA (guanine-N(7)-)-methyltransferase RlmK</fullName>
        </alternativeName>
    </domain>
</protein>
<comment type="subcellular location">
    <subcellularLocation>
        <location evidence="6">Cytoplasm</location>
    </subcellularLocation>
</comment>
<evidence type="ECO:0000256" key="4">
    <source>
        <dbReference type="ARBA" id="ARBA00022679"/>
    </source>
</evidence>
<evidence type="ECO:0000313" key="10">
    <source>
        <dbReference type="Proteomes" id="UP000007939"/>
    </source>
</evidence>
<dbReference type="GO" id="GO:0005737">
    <property type="term" value="C:cytoplasm"/>
    <property type="evidence" value="ECO:0007669"/>
    <property type="project" value="UniProtKB-SubCell"/>
</dbReference>
<dbReference type="AlphaFoldDB" id="F4GHH6"/>
<dbReference type="PANTHER" id="PTHR47313">
    <property type="entry name" value="RIBOSOMAL RNA LARGE SUBUNIT METHYLTRANSFERASE K/L"/>
    <property type="match status" value="1"/>
</dbReference>
<dbReference type="CDD" id="cd11715">
    <property type="entry name" value="THUMP_AdoMetMT"/>
    <property type="match status" value="1"/>
</dbReference>
<comment type="function">
    <text evidence="6">Specifically methylates the guanine in position 2445 (m2G2445) and the guanine in position 2069 (m7G2069) of 23S rRNA.</text>
</comment>
<dbReference type="Pfam" id="PF02926">
    <property type="entry name" value="THUMP"/>
    <property type="match status" value="1"/>
</dbReference>
<dbReference type="InterPro" id="IPR004114">
    <property type="entry name" value="THUMP_dom"/>
</dbReference>
<keyword evidence="7" id="KW-0694">RNA-binding</keyword>
<dbReference type="RefSeq" id="WP_013739960.1">
    <property type="nucleotide sequence ID" value="NC_015436.1"/>
</dbReference>
<dbReference type="GO" id="GO:0070043">
    <property type="term" value="F:rRNA (guanine-N7-)-methyltransferase activity"/>
    <property type="evidence" value="ECO:0007669"/>
    <property type="project" value="UniProtKB-UniRule"/>
</dbReference>
<accession>F4GHH6</accession>
<dbReference type="CDD" id="cd02440">
    <property type="entry name" value="AdoMet_MTases"/>
    <property type="match status" value="1"/>
</dbReference>
<dbReference type="PANTHER" id="PTHR47313:SF1">
    <property type="entry name" value="RIBOSOMAL RNA LARGE SUBUNIT METHYLTRANSFERASE K_L"/>
    <property type="match status" value="1"/>
</dbReference>
<dbReference type="EC" id="2.1.1.264" evidence="6"/>
<comment type="similarity">
    <text evidence="6">Belongs to the methyltransferase superfamily. RlmKL family.</text>
</comment>
<keyword evidence="10" id="KW-1185">Reference proteome</keyword>
<dbReference type="Gene3D" id="3.40.50.150">
    <property type="entry name" value="Vaccinia Virus protein VP39"/>
    <property type="match status" value="2"/>
</dbReference>
<name>F4GHH6_PARC1</name>
<dbReference type="Proteomes" id="UP000007939">
    <property type="component" value="Chromosome"/>
</dbReference>
<keyword evidence="4 6" id="KW-0808">Transferase</keyword>
<dbReference type="OrthoDB" id="9805492at2"/>
<keyword evidence="5 6" id="KW-0949">S-adenosyl-L-methionine</keyword>
<dbReference type="InterPro" id="IPR054170">
    <property type="entry name" value="RlmL_1st"/>
</dbReference>
<dbReference type="SUPFAM" id="SSF53335">
    <property type="entry name" value="S-adenosyl-L-methionine-dependent methyltransferases"/>
    <property type="match status" value="2"/>
</dbReference>
<dbReference type="STRING" id="760011.Spico_1359"/>
<reference evidence="10" key="1">
    <citation type="submission" date="2011-04" db="EMBL/GenBank/DDBJ databases">
        <title>The complete genome of Spirochaeta coccoides DSM 17374.</title>
        <authorList>
            <person name="Lucas S."/>
            <person name="Copeland A."/>
            <person name="Lapidus A."/>
            <person name="Bruce D."/>
            <person name="Goodwin L."/>
            <person name="Pitluck S."/>
            <person name="Peters L."/>
            <person name="Kyrpides N."/>
            <person name="Mavromatis K."/>
            <person name="Pagani I."/>
            <person name="Ivanova N."/>
            <person name="Ovchinnikova G."/>
            <person name="Lu M."/>
            <person name="Detter J.C."/>
            <person name="Tapia R."/>
            <person name="Han C."/>
            <person name="Land M."/>
            <person name="Hauser L."/>
            <person name="Markowitz V."/>
            <person name="Cheng J.-F."/>
            <person name="Hugenholtz P."/>
            <person name="Woyke T."/>
            <person name="Wu D."/>
            <person name="Spring S."/>
            <person name="Schroeder M."/>
            <person name="Brambilla E."/>
            <person name="Klenk H.-P."/>
            <person name="Eisen J.A."/>
        </authorList>
    </citation>
    <scope>NUCLEOTIDE SEQUENCE [LARGE SCALE GENOMIC DNA]</scope>
    <source>
        <strain evidence="10">ATCC BAA-1237 / DSM 17374 / SPN1</strain>
    </source>
</reference>
<dbReference type="PROSITE" id="PS51165">
    <property type="entry name" value="THUMP"/>
    <property type="match status" value="1"/>
</dbReference>
<evidence type="ECO:0000256" key="6">
    <source>
        <dbReference type="HAMAP-Rule" id="MF_01858"/>
    </source>
</evidence>
<evidence type="ECO:0000256" key="1">
    <source>
        <dbReference type="ARBA" id="ARBA00022490"/>
    </source>
</evidence>
<dbReference type="NCBIfam" id="NF008748">
    <property type="entry name" value="PRK11783.1"/>
    <property type="match status" value="1"/>
</dbReference>
<comment type="catalytic activity">
    <reaction evidence="6">
        <text>guanosine(2445) in 23S rRNA + S-adenosyl-L-methionine = N(2)-methylguanosine(2445) in 23S rRNA + S-adenosyl-L-homocysteine + H(+)</text>
        <dbReference type="Rhea" id="RHEA:42740"/>
        <dbReference type="Rhea" id="RHEA-COMP:10215"/>
        <dbReference type="Rhea" id="RHEA-COMP:10216"/>
        <dbReference type="ChEBI" id="CHEBI:15378"/>
        <dbReference type="ChEBI" id="CHEBI:57856"/>
        <dbReference type="ChEBI" id="CHEBI:59789"/>
        <dbReference type="ChEBI" id="CHEBI:74269"/>
        <dbReference type="ChEBI" id="CHEBI:74481"/>
        <dbReference type="EC" id="2.1.1.173"/>
    </reaction>
</comment>
<dbReference type="PIRSF" id="PIRSF037618">
    <property type="entry name" value="RNA_Mtase_bacteria_prd"/>
    <property type="match status" value="1"/>
</dbReference>
<dbReference type="GO" id="GO:0003723">
    <property type="term" value="F:RNA binding"/>
    <property type="evidence" value="ECO:0007669"/>
    <property type="project" value="UniProtKB-UniRule"/>
</dbReference>
<organism evidence="9 10">
    <name type="scientific">Parasphaerochaeta coccoides (strain ATCC BAA-1237 / DSM 17374 / SPN1)</name>
    <name type="common">Sphaerochaeta coccoides</name>
    <dbReference type="NCBI Taxonomy" id="760011"/>
    <lineage>
        <taxon>Bacteria</taxon>
        <taxon>Pseudomonadati</taxon>
        <taxon>Spirochaetota</taxon>
        <taxon>Spirochaetia</taxon>
        <taxon>Spirochaetales</taxon>
        <taxon>Sphaerochaetaceae</taxon>
        <taxon>Parasphaerochaeta</taxon>
    </lineage>
</organism>
<dbReference type="EC" id="2.1.1.173" evidence="6"/>
<keyword evidence="1 6" id="KW-0963">Cytoplasm</keyword>
<proteinExistence type="inferred from homology"/>
<dbReference type="HAMAP" id="MF_01858">
    <property type="entry name" value="23SrRNA_methyltr_KL"/>
    <property type="match status" value="1"/>
</dbReference>
<dbReference type="GO" id="GO:0052915">
    <property type="term" value="F:23S rRNA (guanine(2445)-N(2))-methyltransferase activity"/>
    <property type="evidence" value="ECO:0007669"/>
    <property type="project" value="UniProtKB-UniRule"/>
</dbReference>
<evidence type="ECO:0000259" key="8">
    <source>
        <dbReference type="PROSITE" id="PS51165"/>
    </source>
</evidence>
<dbReference type="Pfam" id="PF10672">
    <property type="entry name" value="Methyltrans_SAM"/>
    <property type="match status" value="1"/>
</dbReference>
<comment type="catalytic activity">
    <reaction evidence="6">
        <text>guanosine(2069) in 23S rRNA + S-adenosyl-L-methionine = N(2)-methylguanosine(2069) in 23S rRNA + S-adenosyl-L-homocysteine + H(+)</text>
        <dbReference type="Rhea" id="RHEA:43772"/>
        <dbReference type="Rhea" id="RHEA-COMP:10688"/>
        <dbReference type="Rhea" id="RHEA-COMP:10689"/>
        <dbReference type="ChEBI" id="CHEBI:15378"/>
        <dbReference type="ChEBI" id="CHEBI:57856"/>
        <dbReference type="ChEBI" id="CHEBI:59789"/>
        <dbReference type="ChEBI" id="CHEBI:74269"/>
        <dbReference type="ChEBI" id="CHEBI:74481"/>
        <dbReference type="EC" id="2.1.1.264"/>
    </reaction>
</comment>
<evidence type="ECO:0000256" key="2">
    <source>
        <dbReference type="ARBA" id="ARBA00022552"/>
    </source>
</evidence>
<evidence type="ECO:0000256" key="5">
    <source>
        <dbReference type="ARBA" id="ARBA00022691"/>
    </source>
</evidence>
<dbReference type="InterPro" id="IPR019614">
    <property type="entry name" value="SAM-dep_methyl-trfase"/>
</dbReference>
<dbReference type="InterPro" id="IPR029063">
    <property type="entry name" value="SAM-dependent_MTases_sf"/>
</dbReference>
<dbReference type="Gene3D" id="3.30.2130.30">
    <property type="match status" value="1"/>
</dbReference>
<dbReference type="KEGG" id="scc:Spico_1359"/>
<evidence type="ECO:0000256" key="7">
    <source>
        <dbReference type="PROSITE-ProRule" id="PRU00529"/>
    </source>
</evidence>
<dbReference type="Pfam" id="PF01170">
    <property type="entry name" value="UPF0020"/>
    <property type="match status" value="1"/>
</dbReference>
<dbReference type="SMART" id="SM00981">
    <property type="entry name" value="THUMP"/>
    <property type="match status" value="1"/>
</dbReference>